<dbReference type="EMBL" id="AP026382">
    <property type="protein sequence ID" value="BDN98008.1"/>
    <property type="molecule type" value="Genomic_DNA"/>
</dbReference>
<name>A0AAD1L3G8_CITBR</name>
<sequence>MNIDELKSHALAARRDIVTMIYESGIGHPGGALSIIDILTWIYDQEVDFTCAPRARVVMSKGHAVAAQYAMLHQKGKIERSEFNTFRQINSRLQGHPSIKSLPEVDATTGLLGQGLSIAFGMAAAKKQRGESQRVFAIIGDGEMHEGQIWETLQQAGHMKMDNLVAIIDYNGFSSHDPVNQVVNLEPLATKCVFSAGTYSNSITVTICIRLPTR</sequence>
<protein>
    <recommendedName>
        <fullName evidence="4">Transketolase N-terminal domain-containing protein</fullName>
    </recommendedName>
</protein>
<gene>
    <name evidence="5" type="ORF">KAM621c_31130</name>
</gene>
<evidence type="ECO:0000259" key="4">
    <source>
        <dbReference type="Pfam" id="PF00456"/>
    </source>
</evidence>
<dbReference type="Proteomes" id="UP001058317">
    <property type="component" value="Chromosome"/>
</dbReference>
<accession>A0AAD1L3G8</accession>
<organism evidence="5 6">
    <name type="scientific">Citrobacter braakii</name>
    <dbReference type="NCBI Taxonomy" id="57706"/>
    <lineage>
        <taxon>Bacteria</taxon>
        <taxon>Pseudomonadati</taxon>
        <taxon>Pseudomonadota</taxon>
        <taxon>Gammaproteobacteria</taxon>
        <taxon>Enterobacterales</taxon>
        <taxon>Enterobacteriaceae</taxon>
        <taxon>Citrobacter</taxon>
        <taxon>Citrobacter freundii complex</taxon>
    </lineage>
</organism>
<comment type="similarity">
    <text evidence="2">Belongs to the transketolase family.</text>
</comment>
<comment type="cofactor">
    <cofactor evidence="1">
        <name>thiamine diphosphate</name>
        <dbReference type="ChEBI" id="CHEBI:58937"/>
    </cofactor>
</comment>
<evidence type="ECO:0000313" key="6">
    <source>
        <dbReference type="Proteomes" id="UP001058317"/>
    </source>
</evidence>
<dbReference type="InterPro" id="IPR029061">
    <property type="entry name" value="THDP-binding"/>
</dbReference>
<dbReference type="InterPro" id="IPR005474">
    <property type="entry name" value="Transketolase_N"/>
</dbReference>
<dbReference type="PANTHER" id="PTHR47514">
    <property type="entry name" value="TRANSKETOLASE N-TERMINAL SECTION-RELATED"/>
    <property type="match status" value="1"/>
</dbReference>
<evidence type="ECO:0000256" key="2">
    <source>
        <dbReference type="ARBA" id="ARBA00007131"/>
    </source>
</evidence>
<proteinExistence type="inferred from homology"/>
<dbReference type="AlphaFoldDB" id="A0AAD1L3G8"/>
<evidence type="ECO:0000313" key="5">
    <source>
        <dbReference type="EMBL" id="BDN98008.1"/>
    </source>
</evidence>
<feature type="domain" description="Transketolase N-terminal" evidence="4">
    <location>
        <begin position="18"/>
        <end position="176"/>
    </location>
</feature>
<reference evidence="5" key="1">
    <citation type="submission" date="2022-07" db="EMBL/GenBank/DDBJ databases">
        <title>Complete genome sequence of carbapenem-resistant Citrobacter spp. in Japan.</title>
        <authorList>
            <person name="Maehana S."/>
            <person name="Suzuki M."/>
            <person name="Kitasato H."/>
        </authorList>
    </citation>
    <scope>NUCLEOTIDE SEQUENCE</scope>
    <source>
        <strain evidence="5">KAM621</strain>
    </source>
</reference>
<dbReference type="SUPFAM" id="SSF52518">
    <property type="entry name" value="Thiamin diphosphate-binding fold (THDP-binding)"/>
    <property type="match status" value="1"/>
</dbReference>
<dbReference type="PANTHER" id="PTHR47514:SF1">
    <property type="entry name" value="TRANSKETOLASE N-TERMINAL SECTION-RELATED"/>
    <property type="match status" value="1"/>
</dbReference>
<evidence type="ECO:0000256" key="3">
    <source>
        <dbReference type="ARBA" id="ARBA00023052"/>
    </source>
</evidence>
<keyword evidence="3" id="KW-0786">Thiamine pyrophosphate</keyword>
<evidence type="ECO:0000256" key="1">
    <source>
        <dbReference type="ARBA" id="ARBA00001964"/>
    </source>
</evidence>
<dbReference type="Pfam" id="PF00456">
    <property type="entry name" value="Transketolase_N"/>
    <property type="match status" value="1"/>
</dbReference>
<dbReference type="Gene3D" id="3.40.50.970">
    <property type="match status" value="1"/>
</dbReference>